<dbReference type="RefSeq" id="XP_064072034.1">
    <property type="nucleotide sequence ID" value="XM_064215964.1"/>
</dbReference>
<dbReference type="SUPFAM" id="SSF75217">
    <property type="entry name" value="alpha/beta knot"/>
    <property type="match status" value="1"/>
</dbReference>
<dbReference type="GO" id="GO:0003723">
    <property type="term" value="F:RNA binding"/>
    <property type="evidence" value="ECO:0007669"/>
    <property type="project" value="UniProtKB-KW"/>
</dbReference>
<evidence type="ECO:0000259" key="3">
    <source>
        <dbReference type="Pfam" id="PF00588"/>
    </source>
</evidence>
<evidence type="ECO:0000313" key="4">
    <source>
        <dbReference type="Proteomes" id="UP001652626"/>
    </source>
</evidence>
<dbReference type="InterPro" id="IPR029026">
    <property type="entry name" value="tRNA_m1G_MTases_N"/>
</dbReference>
<evidence type="ECO:0000256" key="2">
    <source>
        <dbReference type="ARBA" id="ARBA00022679"/>
    </source>
</evidence>
<feature type="domain" description="tRNA/rRNA methyltransferase SpoU type" evidence="3">
    <location>
        <begin position="1265"/>
        <end position="1407"/>
    </location>
</feature>
<dbReference type="InterPro" id="IPR001537">
    <property type="entry name" value="SpoU_MeTrfase"/>
</dbReference>
<dbReference type="InterPro" id="IPR029028">
    <property type="entry name" value="Alpha/beta_knot_MTases"/>
</dbReference>
<dbReference type="GeneID" id="113395977"/>
<dbReference type="InterPro" id="IPR044748">
    <property type="entry name" value="Trm3/TARBP1_C"/>
</dbReference>
<protein>
    <submittedName>
        <fullName evidence="5 6">Uncharacterized protein LOC113395977</fullName>
    </submittedName>
</protein>
<keyword evidence="2" id="KW-0808">Transferase</keyword>
<dbReference type="InterPro" id="IPR045330">
    <property type="entry name" value="TRM3/TARBP1"/>
</dbReference>
<evidence type="ECO:0000256" key="1">
    <source>
        <dbReference type="ARBA" id="ARBA00022603"/>
    </source>
</evidence>
<dbReference type="PANTHER" id="PTHR12029">
    <property type="entry name" value="RNA METHYLTRANSFERASE"/>
    <property type="match status" value="1"/>
</dbReference>
<dbReference type="GO" id="GO:0030488">
    <property type="term" value="P:tRNA methylation"/>
    <property type="evidence" value="ECO:0007669"/>
    <property type="project" value="InterPro"/>
</dbReference>
<dbReference type="OrthoDB" id="241340at2759"/>
<keyword evidence="4" id="KW-1185">Reference proteome</keyword>
<keyword evidence="1" id="KW-0489">Methyltransferase</keyword>
<dbReference type="PANTHER" id="PTHR12029:SF11">
    <property type="entry name" value="METHYLTRANSFERASE TARBP1-RELATED"/>
    <property type="match status" value="1"/>
</dbReference>
<accession>A0A8B8HXD6</accession>
<organism evidence="4 5">
    <name type="scientific">Vanessa tameamea</name>
    <name type="common">Kamehameha butterfly</name>
    <dbReference type="NCBI Taxonomy" id="334116"/>
    <lineage>
        <taxon>Eukaryota</taxon>
        <taxon>Metazoa</taxon>
        <taxon>Ecdysozoa</taxon>
        <taxon>Arthropoda</taxon>
        <taxon>Hexapoda</taxon>
        <taxon>Insecta</taxon>
        <taxon>Pterygota</taxon>
        <taxon>Neoptera</taxon>
        <taxon>Endopterygota</taxon>
        <taxon>Lepidoptera</taxon>
        <taxon>Glossata</taxon>
        <taxon>Ditrysia</taxon>
        <taxon>Papilionoidea</taxon>
        <taxon>Nymphalidae</taxon>
        <taxon>Nymphalinae</taxon>
        <taxon>Vanessa</taxon>
    </lineage>
</organism>
<name>A0A8B8HXD6_VANTA</name>
<dbReference type="Proteomes" id="UP001652626">
    <property type="component" value="Chromosome 10"/>
</dbReference>
<dbReference type="OMA" id="AERWINV"/>
<dbReference type="CDD" id="cd18091">
    <property type="entry name" value="SpoU-like_TRM3-like"/>
    <property type="match status" value="1"/>
</dbReference>
<evidence type="ECO:0000313" key="6">
    <source>
        <dbReference type="RefSeq" id="XP_064072034.1"/>
    </source>
</evidence>
<sequence length="1416" mass="164688">MKPATEILSFMDLLDLDEDIIDDRAKNIMDRNTFTNEHLSNFINLLQYKQLINTREKSECNNDEEYNFVAKLILNANEDNVEIICKIIEMVLMLHPSSIINKSEHLLHQIVADVYLPSPKVTLTTDNENENLQTTLVQLKICVSILDAVILSNSKLMLPFLDIPLENIIFSKNDKLRVYFLTHAVPQFFEGITGYNILDRIWNSLRQFKKNLSEIALQVLCCLSNYYLPVADKSNKNIIESDVITHSEFWDFVISGLLNKDVDNTHRKKSIYLAKRAIDCAFISEKNITIRSTTTFIWDRKNKITLKNIWDNYFILIDSLEEKQSNIVLPSLKLFDTVKGIGTCWLNCAFYIGLRHDNAQVRYQCLQYRMRLKIASELEAVSIFDAINDINLFENYSDYETLEMELKNTLNDTDSLISVLKGAPLIKWSPVPLYNLTTTLSEVCYEGLLDIDCSNLMEMIINILKIPCNNIVIRKAIQVNMSYFIGNNCCQFTWKEYMNIYPHLYLDFATNNPLAEFIKNKLIIPDMKQFLQLLPFSHMNIDFAVTYFEGHDNTDFVKLINGIIKNIKDINYRQYSNKNECLNDVIFIVQLYQKAIKYKCALYEKLDDSAPATLEILLQYVATLLINDITFDIEKITLLFEGLDCMSLHINTTNENDYLIKLYKSTILILNSNISDLTKKSLSIFILNTCLKARFLVENYEQEVLDVDTFINMVKDVKFNESIHKENSGRLRNLFYEKSCEIVHFLLSDTYYKINSDVLDYIYNVLDSGGYGCLKWILKIVNKILPSIINNKDIKFNVTEFLNTVWKEIEELKSNGQYMKCIQEFVIIITQDALLVRPEYNNVVILYSNKILEYAAIKNTPLYCLVKQMNEINVSAYSQMIYVLCEILVYGFVPKKDHRIAESVSVEILQDKKYGVNKEGLIFNSHIKVLAVSILSKIDNPEILNTVTCFIIKKVEDLFKNKQRYYGNSLHDRSLQAAVQSLIFIFFKSRKVNLDCVLTWALNFLGKIPHQPLVKTYFEWYIALVYYYKDIIINGNILNELKENNVPIQSQFIILYWVLTHKFKLRCCRDEEFECVMDFFLANIMGPIYSTRLYAQYLSTRLYETASLSSTTLDCDKYAYSVDVITKTLQEAEKAKDKSYTKLINDYFVHIFDIVEDLTPFAIYWGVPQMYDGFNDIIETEFLANYLGDISECITGDPDDKLFKEWKEKHKYNWFKKRSNRTQEQNRLYDNLEEAQTIQKKYVPWKNMIDIDVYTSKKKKNKSDLIVVASLIDKLPNLGGMARTSEVFGVQTYVVDNKRHLQDKQFQGLSVSAERWINVEEVRPGQALKEYLMKKKAEGYSIVAAEQTSSSTPLQNFKFPKKTLLLLGHEKEGIPCDLLPLMEHCVEIPQQGVIRSLNVHVTAAIFVWEYARQNML</sequence>
<dbReference type="GO" id="GO:0141100">
    <property type="term" value="F:tRNA (guanine(18)-2'-O)-methyltransferase activity"/>
    <property type="evidence" value="ECO:0007669"/>
    <property type="project" value="UniProtKB-EC"/>
</dbReference>
<dbReference type="Pfam" id="PF00588">
    <property type="entry name" value="SpoU_methylase"/>
    <property type="match status" value="1"/>
</dbReference>
<dbReference type="Gene3D" id="3.40.1280.10">
    <property type="match status" value="1"/>
</dbReference>
<dbReference type="RefSeq" id="XP_026489519.2">
    <property type="nucleotide sequence ID" value="XM_026633734.2"/>
</dbReference>
<reference evidence="5 6" key="1">
    <citation type="submission" date="2025-05" db="UniProtKB">
        <authorList>
            <consortium name="RefSeq"/>
        </authorList>
    </citation>
    <scope>IDENTIFICATION</scope>
    <source>
        <tissue evidence="5 6">Whole body</tissue>
    </source>
</reference>
<proteinExistence type="predicted"/>
<evidence type="ECO:0000313" key="5">
    <source>
        <dbReference type="RefSeq" id="XP_026489519.2"/>
    </source>
</evidence>
<gene>
    <name evidence="5 6" type="primary">LOC113395977</name>
</gene>